<organism evidence="2 3">
    <name type="scientific">Sphaerisporangium melleum</name>
    <dbReference type="NCBI Taxonomy" id="321316"/>
    <lineage>
        <taxon>Bacteria</taxon>
        <taxon>Bacillati</taxon>
        <taxon>Actinomycetota</taxon>
        <taxon>Actinomycetes</taxon>
        <taxon>Streptosporangiales</taxon>
        <taxon>Streptosporangiaceae</taxon>
        <taxon>Sphaerisporangium</taxon>
    </lineage>
</organism>
<dbReference type="Proteomes" id="UP000645217">
    <property type="component" value="Unassembled WGS sequence"/>
</dbReference>
<evidence type="ECO:0000256" key="1">
    <source>
        <dbReference type="SAM" id="MobiDB-lite"/>
    </source>
</evidence>
<sequence length="62" mass="6116">MARLGIDLVRTVTAATHPTAIGQQAVSSAGAGEAVGETRDRPGEAGGSGAPPTGIGQDGWMR</sequence>
<name>A0A917QSB2_9ACTN</name>
<proteinExistence type="predicted"/>
<feature type="compositionally biased region" description="Low complexity" evidence="1">
    <location>
        <begin position="22"/>
        <end position="35"/>
    </location>
</feature>
<dbReference type="RefSeq" id="WP_203968300.1">
    <property type="nucleotide sequence ID" value="NZ_BMNT01000002.1"/>
</dbReference>
<comment type="caution">
    <text evidence="2">The sequence shown here is derived from an EMBL/GenBank/DDBJ whole genome shotgun (WGS) entry which is preliminary data.</text>
</comment>
<protein>
    <submittedName>
        <fullName evidence="2">Uncharacterized protein</fullName>
    </submittedName>
</protein>
<feature type="region of interest" description="Disordered" evidence="1">
    <location>
        <begin position="16"/>
        <end position="62"/>
    </location>
</feature>
<reference evidence="2" key="2">
    <citation type="submission" date="2020-09" db="EMBL/GenBank/DDBJ databases">
        <authorList>
            <person name="Sun Q."/>
            <person name="Ohkuma M."/>
        </authorList>
    </citation>
    <scope>NUCLEOTIDE SEQUENCE</scope>
    <source>
        <strain evidence="2">JCM 13064</strain>
    </source>
</reference>
<evidence type="ECO:0000313" key="2">
    <source>
        <dbReference type="EMBL" id="GGK65966.1"/>
    </source>
</evidence>
<reference evidence="2" key="1">
    <citation type="journal article" date="2014" name="Int. J. Syst. Evol. Microbiol.">
        <title>Complete genome sequence of Corynebacterium casei LMG S-19264T (=DSM 44701T), isolated from a smear-ripened cheese.</title>
        <authorList>
            <consortium name="US DOE Joint Genome Institute (JGI-PGF)"/>
            <person name="Walter F."/>
            <person name="Albersmeier A."/>
            <person name="Kalinowski J."/>
            <person name="Ruckert C."/>
        </authorList>
    </citation>
    <scope>NUCLEOTIDE SEQUENCE</scope>
    <source>
        <strain evidence="2">JCM 13064</strain>
    </source>
</reference>
<keyword evidence="3" id="KW-1185">Reference proteome</keyword>
<dbReference type="EMBL" id="BMNT01000002">
    <property type="protein sequence ID" value="GGK65966.1"/>
    <property type="molecule type" value="Genomic_DNA"/>
</dbReference>
<gene>
    <name evidence="2" type="ORF">GCM10007964_06270</name>
</gene>
<evidence type="ECO:0000313" key="3">
    <source>
        <dbReference type="Proteomes" id="UP000645217"/>
    </source>
</evidence>
<dbReference type="AlphaFoldDB" id="A0A917QSB2"/>
<accession>A0A917QSB2</accession>